<comment type="caution">
    <text evidence="11">The sequence shown here is derived from an EMBL/GenBank/DDBJ whole genome shotgun (WGS) entry which is preliminary data.</text>
</comment>
<dbReference type="GO" id="GO:0070403">
    <property type="term" value="F:NAD+ binding"/>
    <property type="evidence" value="ECO:0007669"/>
    <property type="project" value="InterPro"/>
</dbReference>
<dbReference type="Gene3D" id="3.40.50.720">
    <property type="entry name" value="NAD(P)-binding Rossmann-like Domain"/>
    <property type="match status" value="1"/>
</dbReference>
<dbReference type="EC" id="1.1.1.35" evidence="11"/>
<evidence type="ECO:0000256" key="4">
    <source>
        <dbReference type="ARBA" id="ARBA00023002"/>
    </source>
</evidence>
<dbReference type="SUPFAM" id="SSF51735">
    <property type="entry name" value="NAD(P)-binding Rossmann-fold domains"/>
    <property type="match status" value="1"/>
</dbReference>
<dbReference type="Pfam" id="PF00725">
    <property type="entry name" value="3HCDH"/>
    <property type="match status" value="1"/>
</dbReference>
<name>A0A3P2RI87_WEIVI</name>
<dbReference type="PIRSF" id="PIRSF000105">
    <property type="entry name" value="HCDH"/>
    <property type="match status" value="1"/>
</dbReference>
<comment type="catalytic activity">
    <reaction evidence="7">
        <text>a (3S)-3-hydroxyacyl-CoA + NAD(+) = a 3-oxoacyl-CoA + NADH + H(+)</text>
        <dbReference type="Rhea" id="RHEA:22432"/>
        <dbReference type="ChEBI" id="CHEBI:15378"/>
        <dbReference type="ChEBI" id="CHEBI:57318"/>
        <dbReference type="ChEBI" id="CHEBI:57540"/>
        <dbReference type="ChEBI" id="CHEBI:57945"/>
        <dbReference type="ChEBI" id="CHEBI:90726"/>
        <dbReference type="EC" id="1.1.1.35"/>
    </reaction>
</comment>
<dbReference type="GO" id="GO:0006635">
    <property type="term" value="P:fatty acid beta-oxidation"/>
    <property type="evidence" value="ECO:0007669"/>
    <property type="project" value="TreeGrafter"/>
</dbReference>
<keyword evidence="3" id="KW-0276">Fatty acid metabolism</keyword>
<dbReference type="RefSeq" id="WP_124942431.1">
    <property type="nucleotide sequence ID" value="NZ_RHGY01000001.1"/>
</dbReference>
<sequence>MTYQNVTVVGGGTLGSQIAFMTAFAGKDTKIWGRSEGSLDRAKTRVARWEEEVKDYYQASDAEIEATREHLTYTTSLKDALAGADLVIEALPENEATKDDFYEKFAKLADPDTVIVTNSSTMMPSQFADKTGRPDKFLGYHFANEIWKKNTAEVMSGPETDPALPETLEEFSREIKMVPIMVKKEQPGYVLNSLLVPFLDAATDLFVKDVADPETVDKTWMIATGAPMGPFAIMDLVGLNTMYEINNGRPDEKSQLAAKKIKERIDQGLIGQESGKGFYTYPNPAYLEEDFLN</sequence>
<dbReference type="InterPro" id="IPR013328">
    <property type="entry name" value="6PGD_dom2"/>
</dbReference>
<evidence type="ECO:0000256" key="8">
    <source>
        <dbReference type="PIRSR" id="PIRSR000105-1"/>
    </source>
</evidence>
<comment type="pathway">
    <text evidence="2">Lipid metabolism; butanoate metabolism.</text>
</comment>
<dbReference type="Gene3D" id="1.10.1040.10">
    <property type="entry name" value="N-(1-d-carboxylethyl)-l-norvaline Dehydrogenase, domain 2"/>
    <property type="match status" value="1"/>
</dbReference>
<dbReference type="AlphaFoldDB" id="A0A3P2RI87"/>
<dbReference type="Proteomes" id="UP000275836">
    <property type="component" value="Unassembled WGS sequence"/>
</dbReference>
<evidence type="ECO:0000256" key="7">
    <source>
        <dbReference type="ARBA" id="ARBA00049556"/>
    </source>
</evidence>
<dbReference type="SUPFAM" id="SSF48179">
    <property type="entry name" value="6-phosphogluconate dehydrogenase C-terminal domain-like"/>
    <property type="match status" value="1"/>
</dbReference>
<dbReference type="InterPro" id="IPR006108">
    <property type="entry name" value="3HC_DH_C"/>
</dbReference>
<organism evidence="11 12">
    <name type="scientific">Weissella viridescens</name>
    <name type="common">Lactobacillus viridescens</name>
    <dbReference type="NCBI Taxonomy" id="1629"/>
    <lineage>
        <taxon>Bacteria</taxon>
        <taxon>Bacillati</taxon>
        <taxon>Bacillota</taxon>
        <taxon>Bacilli</taxon>
        <taxon>Lactobacillales</taxon>
        <taxon>Lactobacillaceae</taxon>
        <taxon>Weissella</taxon>
    </lineage>
</organism>
<evidence type="ECO:0000256" key="1">
    <source>
        <dbReference type="ARBA" id="ARBA00005005"/>
    </source>
</evidence>
<evidence type="ECO:0000313" key="12">
    <source>
        <dbReference type="Proteomes" id="UP000275836"/>
    </source>
</evidence>
<evidence type="ECO:0000256" key="6">
    <source>
        <dbReference type="ARBA" id="ARBA00023098"/>
    </source>
</evidence>
<keyword evidence="5" id="KW-0520">NAD</keyword>
<evidence type="ECO:0000313" key="11">
    <source>
        <dbReference type="EMBL" id="RRG18450.1"/>
    </source>
</evidence>
<evidence type="ECO:0000259" key="9">
    <source>
        <dbReference type="Pfam" id="PF00725"/>
    </source>
</evidence>
<dbReference type="GO" id="GO:0003857">
    <property type="term" value="F:(3S)-3-hydroxyacyl-CoA dehydrogenase (NAD+) activity"/>
    <property type="evidence" value="ECO:0007669"/>
    <property type="project" value="UniProtKB-EC"/>
</dbReference>
<feature type="site" description="Important for catalytic activity" evidence="8">
    <location>
        <position position="141"/>
    </location>
</feature>
<dbReference type="Pfam" id="PF02737">
    <property type="entry name" value="3HCDH_N"/>
    <property type="match status" value="1"/>
</dbReference>
<accession>A0A3P2RI87</accession>
<dbReference type="InterPro" id="IPR008927">
    <property type="entry name" value="6-PGluconate_DH-like_C_sf"/>
</dbReference>
<evidence type="ECO:0000256" key="3">
    <source>
        <dbReference type="ARBA" id="ARBA00022832"/>
    </source>
</evidence>
<gene>
    <name evidence="11" type="ORF">D3P96_00225</name>
</gene>
<keyword evidence="6" id="KW-0443">Lipid metabolism</keyword>
<dbReference type="NCBIfam" id="NF006143">
    <property type="entry name" value="PRK08293.1"/>
    <property type="match status" value="1"/>
</dbReference>
<feature type="domain" description="3-hydroxyacyl-CoA dehydrogenase NAD binding" evidence="10">
    <location>
        <begin position="5"/>
        <end position="183"/>
    </location>
</feature>
<dbReference type="InterPro" id="IPR022694">
    <property type="entry name" value="3-OHacyl-CoA_DH"/>
</dbReference>
<comment type="pathway">
    <text evidence="1">Lipid metabolism; fatty acid beta-oxidation.</text>
</comment>
<dbReference type="InterPro" id="IPR052242">
    <property type="entry name" value="Mito_3-hydroxyacyl-CoA_DH"/>
</dbReference>
<evidence type="ECO:0000259" key="10">
    <source>
        <dbReference type="Pfam" id="PF02737"/>
    </source>
</evidence>
<dbReference type="PANTHER" id="PTHR43561:SF3">
    <property type="entry name" value="HYDROXYACYL-COENZYME A DEHYDROGENASE, MITOCHONDRIAL"/>
    <property type="match status" value="1"/>
</dbReference>
<dbReference type="InterPro" id="IPR036291">
    <property type="entry name" value="NAD(P)-bd_dom_sf"/>
</dbReference>
<dbReference type="OrthoDB" id="9771883at2"/>
<dbReference type="PANTHER" id="PTHR43561">
    <property type="match status" value="1"/>
</dbReference>
<reference evidence="11 12" key="1">
    <citation type="submission" date="2018-10" db="EMBL/GenBank/DDBJ databases">
        <title>Draft genome sequence of Weissella viridescens UCO-SMC3.</title>
        <authorList>
            <person name="Garcia-Cancino A."/>
            <person name="Espinoza-Monje M."/>
            <person name="Albarracin L."/>
            <person name="Garcia-Castillo V."/>
            <person name="Campos-Martin J."/>
            <person name="Nakano Y."/>
            <person name="Guitierrez-Zamorano C."/>
            <person name="Ikeda-Ohtsubo W."/>
            <person name="Morita H."/>
            <person name="Kitazawa H."/>
            <person name="Villena J."/>
        </authorList>
    </citation>
    <scope>NUCLEOTIDE SEQUENCE [LARGE SCALE GENOMIC DNA]</scope>
    <source>
        <strain evidence="11 12">UCO-SMC3</strain>
    </source>
</reference>
<dbReference type="EMBL" id="RHGY01000001">
    <property type="protein sequence ID" value="RRG18450.1"/>
    <property type="molecule type" value="Genomic_DNA"/>
</dbReference>
<evidence type="ECO:0000256" key="2">
    <source>
        <dbReference type="ARBA" id="ARBA00005086"/>
    </source>
</evidence>
<evidence type="ECO:0000256" key="5">
    <source>
        <dbReference type="ARBA" id="ARBA00023027"/>
    </source>
</evidence>
<protein>
    <submittedName>
        <fullName evidence="11">3-hydroxyacyl-CoA dehydrogenase</fullName>
        <ecNumber evidence="11">1.1.1.35</ecNumber>
    </submittedName>
</protein>
<dbReference type="InterPro" id="IPR006176">
    <property type="entry name" value="3-OHacyl-CoA_DH_NAD-bd"/>
</dbReference>
<feature type="domain" description="3-hydroxyacyl-CoA dehydrogenase C-terminal" evidence="9">
    <location>
        <begin position="188"/>
        <end position="281"/>
    </location>
</feature>
<proteinExistence type="predicted"/>
<keyword evidence="4 11" id="KW-0560">Oxidoreductase</keyword>